<keyword evidence="3" id="KW-1185">Reference proteome</keyword>
<dbReference type="EMBL" id="HG691162">
    <property type="protein sequence ID" value="CDI75847.1"/>
    <property type="molecule type" value="Genomic_DNA"/>
</dbReference>
<sequence length="516" mass="56115">MEADLGQAVLQRSNSHHALDAAEEVERIAFDLYQEAVAFESQLQQAKSAGQPIFPSLPPSPASYGVNFHHGDLERAAHRVDEQPPSLIHQRLTSGPTTAELQPTGRLPELFASSAQPLGGASQAILSRPPILLAAPSRFSWPHQGSFASLESSVAPHLSAVGTDPTAAAGYSVGLLPPNAGLLPQDAGRRRSGLKRRVERSKGKHPELDPDSWLDAPVGTDMSPEGQGQSQSSSPRKRSSNLPAPVSLAASHVPAGDAKQRAASQSSSKASASGAGEAPAAASRPETAAAVQADWVCKHPYVHLPVLAEGVVPPLIQLSASNFEQSKGSSVRDILLPFRFLLKKQALSQIDSNFLVGYVQELASASAARARATKRMRRALHGVVTIGLQFLVLDAIVSALHVLGVSPPSCSWWKAFTECFDTDYRYPEPRVRQQDSARVNIDLANRMLTAMSTYKEGIRPNIEEVIDIKRILFFSPHAPLRFRSPNWDPWRTDHLLFEEANPQFFDWLFKVRKSRH</sequence>
<dbReference type="OrthoDB" id="351491at2759"/>
<evidence type="ECO:0000313" key="2">
    <source>
        <dbReference type="EMBL" id="CDI75847.1"/>
    </source>
</evidence>
<accession>U6G8K8</accession>
<reference evidence="2" key="2">
    <citation type="submission" date="2013-10" db="EMBL/GenBank/DDBJ databases">
        <authorList>
            <person name="Aslett M."/>
        </authorList>
    </citation>
    <scope>NUCLEOTIDE SEQUENCE [LARGE SCALE GENOMIC DNA]</scope>
    <source>
        <strain evidence="2">Houghton</strain>
    </source>
</reference>
<feature type="compositionally biased region" description="Low complexity" evidence="1">
    <location>
        <begin position="261"/>
        <end position="285"/>
    </location>
</feature>
<feature type="compositionally biased region" description="Low complexity" evidence="1">
    <location>
        <begin position="223"/>
        <end position="234"/>
    </location>
</feature>
<evidence type="ECO:0000256" key="1">
    <source>
        <dbReference type="SAM" id="MobiDB-lite"/>
    </source>
</evidence>
<evidence type="ECO:0000313" key="3">
    <source>
        <dbReference type="Proteomes" id="UP000018201"/>
    </source>
</evidence>
<name>U6G8K8_9EIME</name>
<dbReference type="Proteomes" id="UP000018201">
    <property type="component" value="Unassembled WGS sequence"/>
</dbReference>
<proteinExistence type="predicted"/>
<dbReference type="VEuPathDB" id="ToxoDB:EPH_0006440"/>
<organism evidence="2 3">
    <name type="scientific">Eimeria praecox</name>
    <dbReference type="NCBI Taxonomy" id="51316"/>
    <lineage>
        <taxon>Eukaryota</taxon>
        <taxon>Sar</taxon>
        <taxon>Alveolata</taxon>
        <taxon>Apicomplexa</taxon>
        <taxon>Conoidasida</taxon>
        <taxon>Coccidia</taxon>
        <taxon>Eucoccidiorida</taxon>
        <taxon>Eimeriorina</taxon>
        <taxon>Eimeriidae</taxon>
        <taxon>Eimeria</taxon>
    </lineage>
</organism>
<dbReference type="AlphaFoldDB" id="U6G8K8"/>
<gene>
    <name evidence="2" type="ORF">EPH_0006440</name>
</gene>
<feature type="region of interest" description="Disordered" evidence="1">
    <location>
        <begin position="176"/>
        <end position="285"/>
    </location>
</feature>
<protein>
    <submittedName>
        <fullName evidence="2">Uncharacterized protein</fullName>
    </submittedName>
</protein>
<reference evidence="2" key="1">
    <citation type="submission" date="2013-10" db="EMBL/GenBank/DDBJ databases">
        <title>Genomic analysis of the causative agents of coccidiosis in chickens.</title>
        <authorList>
            <person name="Reid A.J."/>
            <person name="Blake D."/>
            <person name="Billington K."/>
            <person name="Browne H."/>
            <person name="Dunn M."/>
            <person name="Hung S."/>
            <person name="Kawahara F."/>
            <person name="Miranda-Saavedra D."/>
            <person name="Mourier T."/>
            <person name="Nagra H."/>
            <person name="Otto T.D."/>
            <person name="Rawlings N."/>
            <person name="Sanchez A."/>
            <person name="Sanders M."/>
            <person name="Subramaniam C."/>
            <person name="Tay Y."/>
            <person name="Dear P."/>
            <person name="Doerig C."/>
            <person name="Gruber A."/>
            <person name="Parkinson J."/>
            <person name="Shirley M."/>
            <person name="Wan K.L."/>
            <person name="Berriman M."/>
            <person name="Tomley F."/>
            <person name="Pain A."/>
        </authorList>
    </citation>
    <scope>NUCLEOTIDE SEQUENCE [LARGE SCALE GENOMIC DNA]</scope>
    <source>
        <strain evidence="2">Houghton</strain>
    </source>
</reference>
<feature type="compositionally biased region" description="Basic residues" evidence="1">
    <location>
        <begin position="190"/>
        <end position="199"/>
    </location>
</feature>